<dbReference type="PANTHER" id="PTHR33284">
    <property type="entry name" value="RIBOSOMAL PROTEIN L25/GLN-TRNA SYNTHETASE, ANTI-CODON-BINDING DOMAIN-CONTAINING PROTEIN"/>
    <property type="match status" value="1"/>
</dbReference>
<dbReference type="InterPro" id="IPR029751">
    <property type="entry name" value="Ribosomal_L25_dom"/>
</dbReference>
<feature type="domain" description="Large ribosomal subunit protein bL25 beta" evidence="8">
    <location>
        <begin position="104"/>
        <end position="184"/>
    </location>
</feature>
<dbReference type="Proteomes" id="UP000595564">
    <property type="component" value="Chromosome"/>
</dbReference>
<name>A0A7R6SXZ8_9BACT</name>
<feature type="compositionally biased region" description="Acidic residues" evidence="6">
    <location>
        <begin position="192"/>
        <end position="202"/>
    </location>
</feature>
<keyword evidence="1 5" id="KW-0699">rRNA-binding</keyword>
<dbReference type="Pfam" id="PF14693">
    <property type="entry name" value="Ribosomal_TL5_C"/>
    <property type="match status" value="1"/>
</dbReference>
<dbReference type="GO" id="GO:0022625">
    <property type="term" value="C:cytosolic large ribosomal subunit"/>
    <property type="evidence" value="ECO:0007669"/>
    <property type="project" value="TreeGrafter"/>
</dbReference>
<dbReference type="GO" id="GO:0008097">
    <property type="term" value="F:5S rRNA binding"/>
    <property type="evidence" value="ECO:0007669"/>
    <property type="project" value="InterPro"/>
</dbReference>
<dbReference type="AlphaFoldDB" id="A0A7R6SXZ8"/>
<protein>
    <recommendedName>
        <fullName evidence="5">Large ribosomal subunit protein bL25</fullName>
    </recommendedName>
    <alternativeName>
        <fullName evidence="5">General stress protein CTC</fullName>
    </alternativeName>
</protein>
<dbReference type="GO" id="GO:0003735">
    <property type="term" value="F:structural constituent of ribosome"/>
    <property type="evidence" value="ECO:0007669"/>
    <property type="project" value="InterPro"/>
</dbReference>
<organism evidence="9 10">
    <name type="scientific">Thermotomaculum hydrothermale</name>
    <dbReference type="NCBI Taxonomy" id="981385"/>
    <lineage>
        <taxon>Bacteria</taxon>
        <taxon>Pseudomonadati</taxon>
        <taxon>Acidobacteriota</taxon>
        <taxon>Holophagae</taxon>
        <taxon>Thermotomaculales</taxon>
        <taxon>Thermotomaculaceae</taxon>
        <taxon>Thermotomaculum</taxon>
    </lineage>
</organism>
<dbReference type="GO" id="GO:0006412">
    <property type="term" value="P:translation"/>
    <property type="evidence" value="ECO:0007669"/>
    <property type="project" value="UniProtKB-UniRule"/>
</dbReference>
<sequence>MQQDYIEVQPREKLGKNANRRLRKQGFIPGIVYGGDRGPVPIAIKERNVWEMLHAETGENTVRLLKLAGTDKQRHVMVKDYQIDPITRKLVHADFMRVDVDQVVEVSVPVEIKGTAYGVKNEGGMLDLIKREVELKAKVLEIPKVIEIDVSDLHLNDAIRVKDLDVPNVEFVDNPDTVIVKVEPIKAHETETPEEEEEEMEPEVISKGKKEEE</sequence>
<evidence type="ECO:0000256" key="4">
    <source>
        <dbReference type="ARBA" id="ARBA00023274"/>
    </source>
</evidence>
<dbReference type="NCBIfam" id="TIGR00731">
    <property type="entry name" value="bL25_bact_ctc"/>
    <property type="match status" value="1"/>
</dbReference>
<feature type="compositionally biased region" description="Basic and acidic residues" evidence="6">
    <location>
        <begin position="204"/>
        <end position="213"/>
    </location>
</feature>
<feature type="region of interest" description="Disordered" evidence="6">
    <location>
        <begin position="184"/>
        <end position="213"/>
    </location>
</feature>
<dbReference type="InterPro" id="IPR037121">
    <property type="entry name" value="Ribosomal_bL25_C"/>
</dbReference>
<evidence type="ECO:0000256" key="2">
    <source>
        <dbReference type="ARBA" id="ARBA00022884"/>
    </source>
</evidence>
<dbReference type="Gene3D" id="2.170.120.20">
    <property type="entry name" value="Ribosomal protein L25, beta domain"/>
    <property type="match status" value="1"/>
</dbReference>
<dbReference type="InterPro" id="IPR020930">
    <property type="entry name" value="Ribosomal_uL5_bac-type"/>
</dbReference>
<evidence type="ECO:0000256" key="5">
    <source>
        <dbReference type="HAMAP-Rule" id="MF_01334"/>
    </source>
</evidence>
<dbReference type="Gene3D" id="2.40.240.10">
    <property type="entry name" value="Ribosomal Protein L25, Chain P"/>
    <property type="match status" value="1"/>
</dbReference>
<feature type="domain" description="Large ribosomal subunit protein bL25 L25" evidence="7">
    <location>
        <begin position="6"/>
        <end position="95"/>
    </location>
</feature>
<dbReference type="InterPro" id="IPR020056">
    <property type="entry name" value="Rbsml_bL25/Gln-tRNA_synth_N"/>
</dbReference>
<dbReference type="KEGG" id="thyd:TTHT_0677"/>
<dbReference type="HAMAP" id="MF_01334">
    <property type="entry name" value="Ribosomal_bL25_CTC"/>
    <property type="match status" value="1"/>
</dbReference>
<evidence type="ECO:0000256" key="6">
    <source>
        <dbReference type="SAM" id="MobiDB-lite"/>
    </source>
</evidence>
<evidence type="ECO:0000256" key="3">
    <source>
        <dbReference type="ARBA" id="ARBA00022980"/>
    </source>
</evidence>
<comment type="subunit">
    <text evidence="5">Part of the 50S ribosomal subunit; part of the 5S rRNA/L5/L18/L25 subcomplex. Contacts the 5S rRNA. Binds to the 5S rRNA independently of L5 and L18.</text>
</comment>
<dbReference type="InterPro" id="IPR020057">
    <property type="entry name" value="Ribosomal_bL25_b-dom"/>
</dbReference>
<gene>
    <name evidence="5 9" type="primary">rplY</name>
    <name evidence="5" type="synonym">ctc</name>
    <name evidence="9" type="ORF">TTHT_0677</name>
</gene>
<keyword evidence="2 5" id="KW-0694">RNA-binding</keyword>
<reference evidence="9 10" key="1">
    <citation type="journal article" date="2012" name="Extremophiles">
        <title>Thermotomaculum hydrothermale gen. nov., sp. nov., a novel heterotrophic thermophile within the phylum Acidobacteria from a deep-sea hydrothermal vent chimney in the Southern Okinawa Trough.</title>
        <authorList>
            <person name="Izumi H."/>
            <person name="Nunoura T."/>
            <person name="Miyazaki M."/>
            <person name="Mino S."/>
            <person name="Toki T."/>
            <person name="Takai K."/>
            <person name="Sako Y."/>
            <person name="Sawabe T."/>
            <person name="Nakagawa S."/>
        </authorList>
    </citation>
    <scope>NUCLEOTIDE SEQUENCE [LARGE SCALE GENOMIC DNA]</scope>
    <source>
        <strain evidence="9 10">AC55</strain>
    </source>
</reference>
<dbReference type="CDD" id="cd00495">
    <property type="entry name" value="Ribosomal_L25_TL5_CTC"/>
    <property type="match status" value="1"/>
</dbReference>
<evidence type="ECO:0000259" key="8">
    <source>
        <dbReference type="Pfam" id="PF14693"/>
    </source>
</evidence>
<dbReference type="RefSeq" id="WP_201328593.1">
    <property type="nucleotide sequence ID" value="NZ_AP017470.1"/>
</dbReference>
<comment type="similarity">
    <text evidence="5">Belongs to the bacterial ribosomal protein bL25 family. CTC subfamily.</text>
</comment>
<keyword evidence="3 5" id="KW-0689">Ribosomal protein</keyword>
<keyword evidence="4 5" id="KW-0687">Ribonucleoprotein</keyword>
<proteinExistence type="inferred from homology"/>
<evidence type="ECO:0000259" key="7">
    <source>
        <dbReference type="Pfam" id="PF01386"/>
    </source>
</evidence>
<dbReference type="InterPro" id="IPR001021">
    <property type="entry name" value="Ribosomal_bL25_long"/>
</dbReference>
<evidence type="ECO:0000256" key="1">
    <source>
        <dbReference type="ARBA" id="ARBA00022730"/>
    </source>
</evidence>
<keyword evidence="10" id="KW-1185">Reference proteome</keyword>
<accession>A0A7R6SXZ8</accession>
<dbReference type="InterPro" id="IPR011035">
    <property type="entry name" value="Ribosomal_bL25/Gln-tRNA_synth"/>
</dbReference>
<evidence type="ECO:0000313" key="9">
    <source>
        <dbReference type="EMBL" id="BBB32249.1"/>
    </source>
</evidence>
<dbReference type="SUPFAM" id="SSF50715">
    <property type="entry name" value="Ribosomal protein L25-like"/>
    <property type="match status" value="1"/>
</dbReference>
<dbReference type="EMBL" id="AP017470">
    <property type="protein sequence ID" value="BBB32249.1"/>
    <property type="molecule type" value="Genomic_DNA"/>
</dbReference>
<comment type="function">
    <text evidence="5">This is one of the proteins that binds to the 5S RNA in the ribosome where it forms part of the central protuberance.</text>
</comment>
<evidence type="ECO:0000313" key="10">
    <source>
        <dbReference type="Proteomes" id="UP000595564"/>
    </source>
</evidence>
<dbReference type="PANTHER" id="PTHR33284:SF1">
    <property type="entry name" value="RIBOSOMAL PROTEIN L25_GLN-TRNA SYNTHETASE, ANTI-CODON-BINDING DOMAIN-CONTAINING PROTEIN"/>
    <property type="match status" value="1"/>
</dbReference>
<dbReference type="Pfam" id="PF01386">
    <property type="entry name" value="Ribosomal_L25p"/>
    <property type="match status" value="1"/>
</dbReference>